<name>A0A0N1EBX2_9HELI</name>
<dbReference type="InterPro" id="IPR006145">
    <property type="entry name" value="PsdUridine_synth_RsuA/RluA"/>
</dbReference>
<dbReference type="SUPFAM" id="SSF55120">
    <property type="entry name" value="Pseudouridine synthase"/>
    <property type="match status" value="1"/>
</dbReference>
<dbReference type="GO" id="GO:0003723">
    <property type="term" value="F:RNA binding"/>
    <property type="evidence" value="ECO:0007669"/>
    <property type="project" value="UniProtKB-KW"/>
</dbReference>
<dbReference type="Gene3D" id="3.30.70.1560">
    <property type="entry name" value="Alpha-L RNA-binding motif"/>
    <property type="match status" value="1"/>
</dbReference>
<dbReference type="InterPro" id="IPR002942">
    <property type="entry name" value="S4_RNA-bd"/>
</dbReference>
<dbReference type="SUPFAM" id="SSF55174">
    <property type="entry name" value="Alpha-L RNA-binding motif"/>
    <property type="match status" value="1"/>
</dbReference>
<dbReference type="InterPro" id="IPR036986">
    <property type="entry name" value="S4_RNA-bd_sf"/>
</dbReference>
<dbReference type="NCBIfam" id="TIGR00093">
    <property type="entry name" value="pseudouridine synthase"/>
    <property type="match status" value="1"/>
</dbReference>
<dbReference type="PROSITE" id="PS50889">
    <property type="entry name" value="S4"/>
    <property type="match status" value="1"/>
</dbReference>
<evidence type="ECO:0000313" key="6">
    <source>
        <dbReference type="EMBL" id="KPH56112.1"/>
    </source>
</evidence>
<keyword evidence="2 4" id="KW-0413">Isomerase</keyword>
<dbReference type="InterPro" id="IPR020094">
    <property type="entry name" value="TruA/RsuA/RluB/E/F_N"/>
</dbReference>
<dbReference type="Proteomes" id="UP000037997">
    <property type="component" value="Unassembled WGS sequence"/>
</dbReference>
<dbReference type="InterPro" id="IPR020103">
    <property type="entry name" value="PsdUridine_synth_cat_dom_sf"/>
</dbReference>
<evidence type="ECO:0000313" key="7">
    <source>
        <dbReference type="Proteomes" id="UP000037997"/>
    </source>
</evidence>
<dbReference type="STRING" id="35818.HPU229336_08920"/>
<dbReference type="GO" id="GO:0120159">
    <property type="term" value="F:rRNA pseudouridine synthase activity"/>
    <property type="evidence" value="ECO:0007669"/>
    <property type="project" value="UniProtKB-ARBA"/>
</dbReference>
<dbReference type="GO" id="GO:0000455">
    <property type="term" value="P:enzyme-directed rRNA pseudouridine synthesis"/>
    <property type="evidence" value="ECO:0007669"/>
    <property type="project" value="UniProtKB-ARBA"/>
</dbReference>
<reference evidence="6 7" key="1">
    <citation type="submission" date="2014-06" db="EMBL/GenBank/DDBJ databases">
        <title>Helicobacter pullorum isolates in fresh chicken meat - phenotypic and genotypic features.</title>
        <authorList>
            <person name="Borges V."/>
            <person name="Santos A."/>
            <person name="Correia C.B."/>
            <person name="Saraiva M."/>
            <person name="Menard A."/>
            <person name="Vieira L."/>
            <person name="Sampaio D.A."/>
            <person name="Gomes J.P."/>
            <person name="Oleastro M."/>
        </authorList>
    </citation>
    <scope>NUCLEOTIDE SEQUENCE [LARGE SCALE GENOMIC DNA]</scope>
    <source>
        <strain evidence="6 7">229334/12</strain>
    </source>
</reference>
<dbReference type="AlphaFoldDB" id="A0A0N1EBX2"/>
<dbReference type="CDD" id="cd00165">
    <property type="entry name" value="S4"/>
    <property type="match status" value="1"/>
</dbReference>
<comment type="caution">
    <text evidence="6">The sequence shown here is derived from an EMBL/GenBank/DDBJ whole genome shotgun (WGS) entry which is preliminary data.</text>
</comment>
<dbReference type="Gene3D" id="3.30.70.580">
    <property type="entry name" value="Pseudouridine synthase I, catalytic domain, N-terminal subdomain"/>
    <property type="match status" value="1"/>
</dbReference>
<dbReference type="InterPro" id="IPR042092">
    <property type="entry name" value="PsdUridine_s_RsuA/RluB/E/F_cat"/>
</dbReference>
<comment type="similarity">
    <text evidence="1 4">Belongs to the pseudouridine synthase RsuA family.</text>
</comment>
<dbReference type="PANTHER" id="PTHR47683">
    <property type="entry name" value="PSEUDOURIDINE SYNTHASE FAMILY PROTEIN-RELATED"/>
    <property type="match status" value="1"/>
</dbReference>
<dbReference type="Pfam" id="PF00849">
    <property type="entry name" value="PseudoU_synth_2"/>
    <property type="match status" value="1"/>
</dbReference>
<dbReference type="PANTHER" id="PTHR47683:SF2">
    <property type="entry name" value="RNA-BINDING S4 DOMAIN-CONTAINING PROTEIN"/>
    <property type="match status" value="1"/>
</dbReference>
<evidence type="ECO:0000256" key="3">
    <source>
        <dbReference type="PROSITE-ProRule" id="PRU00182"/>
    </source>
</evidence>
<protein>
    <recommendedName>
        <fullName evidence="4">Pseudouridine synthase</fullName>
        <ecNumber evidence="4">5.4.99.-</ecNumber>
    </recommendedName>
</protein>
<dbReference type="InterPro" id="IPR000748">
    <property type="entry name" value="PsdUridine_synth_RsuA/RluB/E/F"/>
</dbReference>
<feature type="domain" description="RNA-binding S4" evidence="5">
    <location>
        <begin position="1"/>
        <end position="59"/>
    </location>
</feature>
<dbReference type="SMART" id="SM00363">
    <property type="entry name" value="S4"/>
    <property type="match status" value="1"/>
</dbReference>
<sequence>MRLNQYIAHHSKYSRREADRLIAQGKVSINKEIIKDFSYQVDDKVKVYVNGKCLRKSEEYTVIVYNKPKGELVSKKDDRGRRTIYESLPKRFAHFIPVGRLDFASEGLLLLSDDAKVVTKLMESKMERIYLLKLSGKIQEEVFEAMENGLSLQDARAGGHKESKIQSMEFAPFLGYWVLKNSTRYSKIKVAINEGKNRELRRFFAHFGLEILDLKRISYGFVSLNNLPTQKVRFLERGEYNKLHRFMEED</sequence>
<evidence type="ECO:0000256" key="2">
    <source>
        <dbReference type="ARBA" id="ARBA00023235"/>
    </source>
</evidence>
<accession>A0A0N1EBX2</accession>
<proteinExistence type="inferred from homology"/>
<dbReference type="RefSeq" id="WP_054197724.1">
    <property type="nucleotide sequence ID" value="NZ_JNOC01000017.1"/>
</dbReference>
<evidence type="ECO:0000256" key="4">
    <source>
        <dbReference type="RuleBase" id="RU003887"/>
    </source>
</evidence>
<dbReference type="EC" id="5.4.99.-" evidence="4"/>
<dbReference type="Gene3D" id="3.10.290.10">
    <property type="entry name" value="RNA-binding S4 domain"/>
    <property type="match status" value="1"/>
</dbReference>
<organism evidence="6 7">
    <name type="scientific">Helicobacter pullorum</name>
    <dbReference type="NCBI Taxonomy" id="35818"/>
    <lineage>
        <taxon>Bacteria</taxon>
        <taxon>Pseudomonadati</taxon>
        <taxon>Campylobacterota</taxon>
        <taxon>Epsilonproteobacteria</taxon>
        <taxon>Campylobacterales</taxon>
        <taxon>Helicobacteraceae</taxon>
        <taxon>Helicobacter</taxon>
    </lineage>
</organism>
<evidence type="ECO:0000259" key="5">
    <source>
        <dbReference type="SMART" id="SM00363"/>
    </source>
</evidence>
<dbReference type="Pfam" id="PF01479">
    <property type="entry name" value="S4"/>
    <property type="match status" value="1"/>
</dbReference>
<dbReference type="InterPro" id="IPR050343">
    <property type="entry name" value="RsuA_PseudoU_synthase"/>
</dbReference>
<dbReference type="InterPro" id="IPR018496">
    <property type="entry name" value="PsdUridine_synth_RsuA/RluB_CS"/>
</dbReference>
<keyword evidence="3" id="KW-0694">RNA-binding</keyword>
<dbReference type="PROSITE" id="PS01149">
    <property type="entry name" value="PSI_RSU"/>
    <property type="match status" value="1"/>
</dbReference>
<dbReference type="PATRIC" id="fig|35818.11.peg.681"/>
<dbReference type="EMBL" id="JNOC01000017">
    <property type="protein sequence ID" value="KPH56112.1"/>
    <property type="molecule type" value="Genomic_DNA"/>
</dbReference>
<evidence type="ECO:0000256" key="1">
    <source>
        <dbReference type="ARBA" id="ARBA00008348"/>
    </source>
</evidence>
<gene>
    <name evidence="6" type="ORF">HPU229334_03450</name>
</gene>